<organism evidence="1 2">
    <name type="scientific">Parachlamydia acanthamoebae</name>
    <dbReference type="NCBI Taxonomy" id="83552"/>
    <lineage>
        <taxon>Bacteria</taxon>
        <taxon>Pseudomonadati</taxon>
        <taxon>Chlamydiota</taxon>
        <taxon>Chlamydiia</taxon>
        <taxon>Parachlamydiales</taxon>
        <taxon>Parachlamydiaceae</taxon>
        <taxon>Parachlamydia</taxon>
    </lineage>
</organism>
<evidence type="ECO:0000313" key="2">
    <source>
        <dbReference type="Proteomes" id="UP000031307"/>
    </source>
</evidence>
<reference evidence="1 2" key="1">
    <citation type="journal article" date="2014" name="Mol. Biol. Evol.">
        <title>Massive expansion of Ubiquitination-related gene families within the Chlamydiae.</title>
        <authorList>
            <person name="Domman D."/>
            <person name="Collingro A."/>
            <person name="Lagkouvardos I."/>
            <person name="Gehre L."/>
            <person name="Weinmaier T."/>
            <person name="Rattei T."/>
            <person name="Subtil A."/>
            <person name="Horn M."/>
        </authorList>
    </citation>
    <scope>NUCLEOTIDE SEQUENCE [LARGE SCALE GENOMIC DNA]</scope>
    <source>
        <strain evidence="1 2">OEW1</strain>
    </source>
</reference>
<dbReference type="PATRIC" id="fig|83552.4.peg.323"/>
<name>A0A0C1CC61_9BACT</name>
<sequence>MSTPPVTAISKYREAQCLQIGSSKNRISVKQALACLDSNFFIKTLHIVICFFQGKGLVNKKCIVKLLNETDLATLNKVNYLFAKAKKLAEHHKDNTTEANQKKDALKFLQSKEKSSQTFLSRIQDAYLFKFSQEEKLLTFCQNLPTEKKQSVITLAQKGITAEYLIKKYGITVEDLSSRMKDKDHFFKEINEGLEKIYSPQELSIKNFVEELNEGLLPSFVPKSARADPKKIKSVTISDTELQVTFLTNEDPQMLTIKNKIFDGITHLICLGYPPELLLTPYSPNTNESVHMIDAIFVSQNIIKKTFLIKNNTNKASPIEKKITLLAFLNWPESGTPNFEEFQAFIKMERELEQKTPLIIATRNLAQVGIYALANYSKADDKHAHTIHRHIEKISKKLGTAAAPKTAEEIGFVYALLKNDSLSFEEASLLKNSSKAQTFKELAQALFKFFNPEGEATQEQLKEIKSTLKTLGIKKNNFQKDCSESLAILAHIYKEQIFLNELEAHLHTQAMDLGWTLSDDFDDSRFLSIPEIRKAAFEKLYEKHANVLKELEKKIFFDIKDKAALAVQKALLQKNLTHTAFANEILSSPSAQQSLLKLLFHNISYVELLQLFEKFQSKLVVEAAIVEPELFVDLDTNRNLDLWAIFTRPSRFSEILRTLITLRDES</sequence>
<accession>A0A0C1CC61</accession>
<comment type="caution">
    <text evidence="1">The sequence shown here is derived from an EMBL/GenBank/DDBJ whole genome shotgun (WGS) entry which is preliminary data.</text>
</comment>
<gene>
    <name evidence="1" type="ORF">DB43_DY00360</name>
</gene>
<dbReference type="Proteomes" id="UP000031307">
    <property type="component" value="Unassembled WGS sequence"/>
</dbReference>
<dbReference type="AlphaFoldDB" id="A0A0C1CC61"/>
<protein>
    <submittedName>
        <fullName evidence="1">Uncharacterized protein</fullName>
    </submittedName>
</protein>
<proteinExistence type="predicted"/>
<evidence type="ECO:0000313" key="1">
    <source>
        <dbReference type="EMBL" id="KIA78485.1"/>
    </source>
</evidence>
<dbReference type="EMBL" id="JSAM01000019">
    <property type="protein sequence ID" value="KIA78485.1"/>
    <property type="molecule type" value="Genomic_DNA"/>
</dbReference>
<dbReference type="RefSeq" id="WP_013924604.1">
    <property type="nucleotide sequence ID" value="NZ_JSAM01000019.1"/>
</dbReference>